<dbReference type="Proteomes" id="UP000594975">
    <property type="component" value="Chromosome"/>
</dbReference>
<reference evidence="3 4" key="1">
    <citation type="submission" date="2020-12" db="EMBL/GenBank/DDBJ databases">
        <title>FDA dAtabase for Regulatory Grade micrObial Sequences (FDA-ARGOS): Supporting development and validation of Infectious Disease Dx tests.</title>
        <authorList>
            <person name="Sproer C."/>
            <person name="Gronow S."/>
            <person name="Severitt S."/>
            <person name="Schroder I."/>
            <person name="Tallon L."/>
            <person name="Sadzewicz L."/>
            <person name="Zhao X."/>
            <person name="Boylan J."/>
            <person name="Ott S."/>
            <person name="Bowen H."/>
            <person name="Vavikolanu K."/>
            <person name="Mehta A."/>
            <person name="Aluvathingal J."/>
            <person name="Nadendla S."/>
            <person name="Lowell S."/>
            <person name="Myers T."/>
            <person name="Yan Y."/>
            <person name="Sichtig H."/>
        </authorList>
    </citation>
    <scope>NUCLEOTIDE SEQUENCE [LARGE SCALE GENOMIC DNA]</scope>
    <source>
        <strain evidence="3 4">FDAARGOS_864</strain>
    </source>
</reference>
<dbReference type="Pfam" id="PF07883">
    <property type="entry name" value="Cupin_2"/>
    <property type="match status" value="1"/>
</dbReference>
<name>A0A7T3CK88_9MICC</name>
<dbReference type="InterPro" id="IPR013096">
    <property type="entry name" value="Cupin_2"/>
</dbReference>
<gene>
    <name evidence="3" type="ORF">I6G21_04575</name>
</gene>
<organism evidence="3 4">
    <name type="scientific">Rothia kristinae</name>
    <dbReference type="NCBI Taxonomy" id="37923"/>
    <lineage>
        <taxon>Bacteria</taxon>
        <taxon>Bacillati</taxon>
        <taxon>Actinomycetota</taxon>
        <taxon>Actinomycetes</taxon>
        <taxon>Micrococcales</taxon>
        <taxon>Micrococcaceae</taxon>
        <taxon>Rothia</taxon>
    </lineage>
</organism>
<dbReference type="EMBL" id="CP065738">
    <property type="protein sequence ID" value="QPT54438.1"/>
    <property type="molecule type" value="Genomic_DNA"/>
</dbReference>
<dbReference type="Gene3D" id="2.60.120.10">
    <property type="entry name" value="Jelly Rolls"/>
    <property type="match status" value="1"/>
</dbReference>
<dbReference type="InterPro" id="IPR011051">
    <property type="entry name" value="RmlC_Cupin_sf"/>
</dbReference>
<dbReference type="GeneID" id="61262643"/>
<sequence>MSSGTAVHLLDAAPVPDPGRPRPAVARVLQGAGANLILFAFAPGQSLPEHRAAHPITVQCLRGTLDFTWGGRTERLDPGTVVHLPAHVTHRVDRPDDDASNPRDGEISAVLLLTMLTGAPETVPHQADPGSASKS</sequence>
<feature type="domain" description="Cupin type-2" evidence="2">
    <location>
        <begin position="38"/>
        <end position="97"/>
    </location>
</feature>
<proteinExistence type="predicted"/>
<evidence type="ECO:0000313" key="4">
    <source>
        <dbReference type="Proteomes" id="UP000594975"/>
    </source>
</evidence>
<dbReference type="SUPFAM" id="SSF51182">
    <property type="entry name" value="RmlC-like cupins"/>
    <property type="match status" value="1"/>
</dbReference>
<evidence type="ECO:0000313" key="3">
    <source>
        <dbReference type="EMBL" id="QPT54438.1"/>
    </source>
</evidence>
<dbReference type="InterPro" id="IPR014710">
    <property type="entry name" value="RmlC-like_jellyroll"/>
</dbReference>
<evidence type="ECO:0000256" key="1">
    <source>
        <dbReference type="SAM" id="MobiDB-lite"/>
    </source>
</evidence>
<protein>
    <submittedName>
        <fullName evidence="3">Cupin domain-containing protein</fullName>
    </submittedName>
</protein>
<feature type="region of interest" description="Disordered" evidence="1">
    <location>
        <begin position="1"/>
        <end position="21"/>
    </location>
</feature>
<dbReference type="AlphaFoldDB" id="A0A7T3CK88"/>
<dbReference type="KEGG" id="rkr:I6G21_04575"/>
<accession>A0A7T3CK88</accession>
<dbReference type="RefSeq" id="WP_129358104.1">
    <property type="nucleotide sequence ID" value="NZ_CP065738.1"/>
</dbReference>
<evidence type="ECO:0000259" key="2">
    <source>
        <dbReference type="Pfam" id="PF07883"/>
    </source>
</evidence>
<dbReference type="CDD" id="cd02230">
    <property type="entry name" value="cupin_HP0902-like"/>
    <property type="match status" value="1"/>
</dbReference>